<keyword evidence="4" id="KW-1185">Reference proteome</keyword>
<evidence type="ECO:0000256" key="1">
    <source>
        <dbReference type="ARBA" id="ARBA00022737"/>
    </source>
</evidence>
<evidence type="ECO:0000313" key="3">
    <source>
        <dbReference type="EMBL" id="KAF9515555.1"/>
    </source>
</evidence>
<evidence type="ECO:0000259" key="2">
    <source>
        <dbReference type="Pfam" id="PF24883"/>
    </source>
</evidence>
<protein>
    <recommendedName>
        <fullName evidence="2">Nephrocystin 3-like N-terminal domain-containing protein</fullName>
    </recommendedName>
</protein>
<feature type="domain" description="Nephrocystin 3-like N-terminal" evidence="2">
    <location>
        <begin position="737"/>
        <end position="847"/>
    </location>
</feature>
<accession>A0A9P6B119</accession>
<dbReference type="EMBL" id="MU128948">
    <property type="protein sequence ID" value="KAF9515555.1"/>
    <property type="molecule type" value="Genomic_DNA"/>
</dbReference>
<keyword evidence="1" id="KW-0677">Repeat</keyword>
<proteinExistence type="predicted"/>
<dbReference type="Proteomes" id="UP000886523">
    <property type="component" value="Unassembled WGS sequence"/>
</dbReference>
<reference evidence="3" key="1">
    <citation type="journal article" date="2020" name="Nat. Commun.">
        <title>Large-scale genome sequencing of mycorrhizal fungi provides insights into the early evolution of symbiotic traits.</title>
        <authorList>
            <person name="Miyauchi S."/>
            <person name="Kiss E."/>
            <person name="Kuo A."/>
            <person name="Drula E."/>
            <person name="Kohler A."/>
            <person name="Sanchez-Garcia M."/>
            <person name="Morin E."/>
            <person name="Andreopoulos B."/>
            <person name="Barry K.W."/>
            <person name="Bonito G."/>
            <person name="Buee M."/>
            <person name="Carver A."/>
            <person name="Chen C."/>
            <person name="Cichocki N."/>
            <person name="Clum A."/>
            <person name="Culley D."/>
            <person name="Crous P.W."/>
            <person name="Fauchery L."/>
            <person name="Girlanda M."/>
            <person name="Hayes R.D."/>
            <person name="Keri Z."/>
            <person name="LaButti K."/>
            <person name="Lipzen A."/>
            <person name="Lombard V."/>
            <person name="Magnuson J."/>
            <person name="Maillard F."/>
            <person name="Murat C."/>
            <person name="Nolan M."/>
            <person name="Ohm R.A."/>
            <person name="Pangilinan J."/>
            <person name="Pereira M.F."/>
            <person name="Perotto S."/>
            <person name="Peter M."/>
            <person name="Pfister S."/>
            <person name="Riley R."/>
            <person name="Sitrit Y."/>
            <person name="Stielow J.B."/>
            <person name="Szollosi G."/>
            <person name="Zifcakova L."/>
            <person name="Stursova M."/>
            <person name="Spatafora J.W."/>
            <person name="Tedersoo L."/>
            <person name="Vaario L.M."/>
            <person name="Yamada A."/>
            <person name="Yan M."/>
            <person name="Wang P."/>
            <person name="Xu J."/>
            <person name="Bruns T."/>
            <person name="Baldrian P."/>
            <person name="Vilgalys R."/>
            <person name="Dunand C."/>
            <person name="Henrissat B."/>
            <person name="Grigoriev I.V."/>
            <person name="Hibbett D."/>
            <person name="Nagy L.G."/>
            <person name="Martin F.M."/>
        </authorList>
    </citation>
    <scope>NUCLEOTIDE SEQUENCE</scope>
    <source>
        <strain evidence="3">UP504</strain>
    </source>
</reference>
<name>A0A9P6B119_9AGAM</name>
<dbReference type="Pfam" id="PF24883">
    <property type="entry name" value="NPHP3_N"/>
    <property type="match status" value="1"/>
</dbReference>
<dbReference type="OrthoDB" id="3256525at2759"/>
<sequence>MEAPFPVPIDVGAPSLLPASEMSLPPEIWMAIFRFATQPPYFFDSRWHYGMVTAFHDARTDVHDHWEIFDASLYTKRAISLVCRDWRRFSSEVVYQHIYLRRRSRLALLVRTLEESRANAVGDNSVSLGWWITHLKLSVIYSISDFLHDSTISPTSYASRLLACCPRLEVLIDAAPYGIREPPPNILSAIAPISPSSSHMNIRSIEWIFGGPTLGDLVANPHVAQSIHSLRCNIVHDRRRSVESFKLPLVNLASLDLFLSPESHTHWHLLSITCALPSLTHLTIRTPDSTGPILGVDPIQSLKAFLTIFGPQLVHLDLEINPRNMPLNTPQHAGEDGPHIFSVSPILALCPNITELIISARWIASHNRNPSPNSTETPFSVLRHDNIRRVGLRDTSPRAEGFSTLYSSRPCESCTRLSLFHPGFAPMTSPGRGEHAGQHGSSAWGTDLVMSHRHCTIDRHLRALLYGFLPLDQLAARRVFGDNRRFPSLTSVRLLDPERGMFDLVDDQGKCDQWRTCWCTPRVMRVEPSFWAAWSLRCGERGVDLLDRKGDRIRGYDYTGVSHGPNYGKLDGGAGNGWILPHVDLEEELSMSMIGGISGLYNGGLPSLPPERRLSLFRSLLGRVTGWLLEKGILGVIRSAKDTLYTIFEIIFHVVICSGHTPPRENVLRNLQYDDDTQRPLIMIMILLKLFSGPRANNHRILQIVLEQLRFRSFAIVWKTSLAFDPMTFSNQNPPTIAQTVTERTQEKAPLGARFFFFFPRRGGALASYYPPSLPNSHNRTVHSRNVIVEALRQEPTLVHKRLLSQFHELFLTPLLKSNPFRHPTLIILDALDECVEKRAADILRLVFSHAMRILFLGRL</sequence>
<organism evidence="3 4">
    <name type="scientific">Hydnum rufescens UP504</name>
    <dbReference type="NCBI Taxonomy" id="1448309"/>
    <lineage>
        <taxon>Eukaryota</taxon>
        <taxon>Fungi</taxon>
        <taxon>Dikarya</taxon>
        <taxon>Basidiomycota</taxon>
        <taxon>Agaricomycotina</taxon>
        <taxon>Agaricomycetes</taxon>
        <taxon>Cantharellales</taxon>
        <taxon>Hydnaceae</taxon>
        <taxon>Hydnum</taxon>
    </lineage>
</organism>
<comment type="caution">
    <text evidence="3">The sequence shown here is derived from an EMBL/GenBank/DDBJ whole genome shotgun (WGS) entry which is preliminary data.</text>
</comment>
<evidence type="ECO:0000313" key="4">
    <source>
        <dbReference type="Proteomes" id="UP000886523"/>
    </source>
</evidence>
<gene>
    <name evidence="3" type="ORF">BS47DRAFT_1484390</name>
</gene>
<dbReference type="AlphaFoldDB" id="A0A9P6B119"/>
<dbReference type="InterPro" id="IPR056884">
    <property type="entry name" value="NPHP3-like_N"/>
</dbReference>